<dbReference type="Proteomes" id="UP000198825">
    <property type="component" value="Chromosome I"/>
</dbReference>
<protein>
    <submittedName>
        <fullName evidence="1">Uncharacterized protein</fullName>
    </submittedName>
</protein>
<name>A0A1H2N5Q1_9ACTN</name>
<proteinExistence type="predicted"/>
<dbReference type="STRING" id="546874.SAMN04488544_3338"/>
<dbReference type="EMBL" id="LT629799">
    <property type="protein sequence ID" value="SDV00568.1"/>
    <property type="molecule type" value="Genomic_DNA"/>
</dbReference>
<dbReference type="RefSeq" id="WP_091076822.1">
    <property type="nucleotide sequence ID" value="NZ_LT629799.1"/>
</dbReference>
<sequence length="204" mass="21473">MRQRFTGEITGVGTTAGTRFVVGDWYDSPLGRFTDVMVQEPDGHRVLLAPGDAHAALVGEVYSFDETVIGPVRMTTSPTSRVVSAPGLELHVGIGARTLLGGLLRLVPRRLATDPRWLALLAPVARLRGVTTHGSAGGGRTESYGAYDAFAVTSASGRWQGQDLGGLADVDPPVTFGFSSTLRRPSLTRLVTTIDGPDGRTGAS</sequence>
<evidence type="ECO:0000313" key="1">
    <source>
        <dbReference type="EMBL" id="SDV00568.1"/>
    </source>
</evidence>
<organism evidence="1 2">
    <name type="scientific">Microlunatus sagamiharensis</name>
    <dbReference type="NCBI Taxonomy" id="546874"/>
    <lineage>
        <taxon>Bacteria</taxon>
        <taxon>Bacillati</taxon>
        <taxon>Actinomycetota</taxon>
        <taxon>Actinomycetes</taxon>
        <taxon>Propionibacteriales</taxon>
        <taxon>Propionibacteriaceae</taxon>
        <taxon>Microlunatus</taxon>
    </lineage>
</organism>
<keyword evidence="2" id="KW-1185">Reference proteome</keyword>
<evidence type="ECO:0000313" key="2">
    <source>
        <dbReference type="Proteomes" id="UP000198825"/>
    </source>
</evidence>
<reference evidence="2" key="1">
    <citation type="submission" date="2016-10" db="EMBL/GenBank/DDBJ databases">
        <authorList>
            <person name="Varghese N."/>
            <person name="Submissions S."/>
        </authorList>
    </citation>
    <scope>NUCLEOTIDE SEQUENCE [LARGE SCALE GENOMIC DNA]</scope>
    <source>
        <strain evidence="2">DSM 21743</strain>
    </source>
</reference>
<dbReference type="OrthoDB" id="3571220at2"/>
<accession>A0A1H2N5Q1</accession>
<gene>
    <name evidence="1" type="ORF">SAMN04488544_3338</name>
</gene>
<dbReference type="AlphaFoldDB" id="A0A1H2N5Q1"/>